<keyword evidence="2" id="KW-0472">Membrane</keyword>
<evidence type="ECO:0000313" key="4">
    <source>
        <dbReference type="Proteomes" id="UP000248272"/>
    </source>
</evidence>
<accession>A0A2Z6UQL5</accession>
<protein>
    <submittedName>
        <fullName evidence="3">Uncharacterized protein</fullName>
    </submittedName>
</protein>
<keyword evidence="2" id="KW-1133">Transmembrane helix</keyword>
<dbReference type="AlphaFoldDB" id="A0A2Z6UQL5"/>
<evidence type="ECO:0000256" key="2">
    <source>
        <dbReference type="SAM" id="Phobius"/>
    </source>
</evidence>
<evidence type="ECO:0000313" key="3">
    <source>
        <dbReference type="EMBL" id="GBL10456.1"/>
    </source>
</evidence>
<name>A0A2Z6UQL5_MICAE</name>
<dbReference type="EMBL" id="BDSG01000039">
    <property type="protein sequence ID" value="GBL10456.1"/>
    <property type="molecule type" value="Genomic_DNA"/>
</dbReference>
<dbReference type="Proteomes" id="UP000248272">
    <property type="component" value="Unassembled WGS sequence"/>
</dbReference>
<feature type="region of interest" description="Disordered" evidence="1">
    <location>
        <begin position="173"/>
        <end position="220"/>
    </location>
</feature>
<sequence length="278" mass="29403">MEIPKTIIDLEALLIALAQQTEPLPEYLQRSLKEIERLLREEQPQAATQLRQLVKDFPPLEKAYKKAIEELDAAYANQERTKSLSVIFPDGLDFESLFIDYVIPSQDWVKTAQKLAGSPLPPLIRGVPTDGGIPLDSGSPLPPLIRGVPTGGGIPLDSGSPLPPLIREVPKREGIPLDSGSPLPPLIRGVPTGGGIPLDSGSPLPPLIRGVPTGGGIPLDHEGADSPRFWDKADRLMVVTVGGAALGGSIAGVYGAVIGAILAAGCGWYITFRKAKSA</sequence>
<organism evidence="3 4">
    <name type="scientific">Microcystis aeruginosa Sj</name>
    <dbReference type="NCBI Taxonomy" id="1979544"/>
    <lineage>
        <taxon>Bacteria</taxon>
        <taxon>Bacillati</taxon>
        <taxon>Cyanobacteriota</taxon>
        <taxon>Cyanophyceae</taxon>
        <taxon>Oscillatoriophycideae</taxon>
        <taxon>Chroococcales</taxon>
        <taxon>Microcystaceae</taxon>
        <taxon>Microcystis</taxon>
    </lineage>
</organism>
<feature type="transmembrane region" description="Helical" evidence="2">
    <location>
        <begin position="251"/>
        <end position="272"/>
    </location>
</feature>
<gene>
    <name evidence="3" type="ORF">MSj_01946</name>
</gene>
<reference evidence="3 4" key="1">
    <citation type="journal article" date="2018" name="Front. Microbiol.">
        <title>Adaptation of the Freshwater Bloom-Forming Cyanobacterium Microcystis aeruginosa to Brackish Water Is Driven by Recent Horizontal Transfer of Sucrose Genes.</title>
        <authorList>
            <person name="Tanabe Y."/>
            <person name="Hodoki Y."/>
            <person name="Sano T."/>
            <person name="Tada K."/>
            <person name="Watanabe M.M."/>
        </authorList>
    </citation>
    <scope>NUCLEOTIDE SEQUENCE [LARGE SCALE GENOMIC DNA]</scope>
    <source>
        <strain evidence="3 4">Sj</strain>
    </source>
</reference>
<keyword evidence="2" id="KW-0812">Transmembrane</keyword>
<evidence type="ECO:0000256" key="1">
    <source>
        <dbReference type="SAM" id="MobiDB-lite"/>
    </source>
</evidence>
<comment type="caution">
    <text evidence="3">The sequence shown here is derived from an EMBL/GenBank/DDBJ whole genome shotgun (WGS) entry which is preliminary data.</text>
</comment>
<dbReference type="RefSeq" id="WP_253256882.1">
    <property type="nucleotide sequence ID" value="NZ_BDSG01000039.1"/>
</dbReference>
<proteinExistence type="predicted"/>